<dbReference type="PROSITE" id="PS00028">
    <property type="entry name" value="ZINC_FINGER_C2H2_1"/>
    <property type="match status" value="1"/>
</dbReference>
<evidence type="ECO:0000256" key="3">
    <source>
        <dbReference type="ARBA" id="ARBA00023242"/>
    </source>
</evidence>
<dbReference type="InterPro" id="IPR021933">
    <property type="entry name" value="SERRATE/Ars2_N"/>
</dbReference>
<evidence type="ECO:0000256" key="1">
    <source>
        <dbReference type="ARBA" id="ARBA00004123"/>
    </source>
</evidence>
<feature type="region of interest" description="Disordered" evidence="4">
    <location>
        <begin position="453"/>
        <end position="506"/>
    </location>
</feature>
<comment type="similarity">
    <text evidence="2">Belongs to the ARS2 family.</text>
</comment>
<feature type="compositionally biased region" description="Gly residues" evidence="4">
    <location>
        <begin position="667"/>
        <end position="683"/>
    </location>
</feature>
<feature type="compositionally biased region" description="Basic and acidic residues" evidence="4">
    <location>
        <begin position="51"/>
        <end position="75"/>
    </location>
</feature>
<dbReference type="Pfam" id="PF04959">
    <property type="entry name" value="ARS2"/>
    <property type="match status" value="1"/>
</dbReference>
<dbReference type="InterPro" id="IPR039727">
    <property type="entry name" value="SE/Ars2"/>
</dbReference>
<evidence type="ECO:0000313" key="7">
    <source>
        <dbReference type="Proteomes" id="UP000045706"/>
    </source>
</evidence>
<feature type="domain" description="C2H2-type" evidence="5">
    <location>
        <begin position="569"/>
        <end position="592"/>
    </location>
</feature>
<evidence type="ECO:0000256" key="4">
    <source>
        <dbReference type="SAM" id="MobiDB-lite"/>
    </source>
</evidence>
<dbReference type="EMBL" id="CVQI01004335">
    <property type="protein sequence ID" value="CRK13613.1"/>
    <property type="molecule type" value="Genomic_DNA"/>
</dbReference>
<feature type="compositionally biased region" description="Gly residues" evidence="4">
    <location>
        <begin position="726"/>
        <end position="742"/>
    </location>
</feature>
<dbReference type="InterPro" id="IPR007042">
    <property type="entry name" value="SERRATE/Ars2_C"/>
</dbReference>
<comment type="subcellular location">
    <subcellularLocation>
        <location evidence="1">Nucleus</location>
    </subcellularLocation>
</comment>
<feature type="region of interest" description="Disordered" evidence="4">
    <location>
        <begin position="665"/>
        <end position="773"/>
    </location>
</feature>
<protein>
    <recommendedName>
        <fullName evidence="5">C2H2-type domain-containing protein</fullName>
    </recommendedName>
</protein>
<dbReference type="PANTHER" id="PTHR13165">
    <property type="entry name" value="ARSENITE-RESISTANCE PROTEIN 2"/>
    <property type="match status" value="1"/>
</dbReference>
<feature type="compositionally biased region" description="Basic and acidic residues" evidence="4">
    <location>
        <begin position="712"/>
        <end position="725"/>
    </location>
</feature>
<feature type="compositionally biased region" description="Basic and acidic residues" evidence="4">
    <location>
        <begin position="471"/>
        <end position="485"/>
    </location>
</feature>
<name>A0A0G4KUZ3_VERLO</name>
<dbReference type="GO" id="GO:0016604">
    <property type="term" value="C:nuclear body"/>
    <property type="evidence" value="ECO:0007669"/>
    <property type="project" value="TreeGrafter"/>
</dbReference>
<feature type="region of interest" description="Disordered" evidence="4">
    <location>
        <begin position="127"/>
        <end position="159"/>
    </location>
</feature>
<feature type="region of interest" description="Disordered" evidence="4">
    <location>
        <begin position="1"/>
        <end position="101"/>
    </location>
</feature>
<dbReference type="AlphaFoldDB" id="A0A0G4KUZ3"/>
<evidence type="ECO:0000259" key="5">
    <source>
        <dbReference type="PROSITE" id="PS00028"/>
    </source>
</evidence>
<dbReference type="GO" id="GO:0031053">
    <property type="term" value="P:primary miRNA processing"/>
    <property type="evidence" value="ECO:0007669"/>
    <property type="project" value="TreeGrafter"/>
</dbReference>
<evidence type="ECO:0000313" key="6">
    <source>
        <dbReference type="EMBL" id="CRK13613.1"/>
    </source>
</evidence>
<dbReference type="Pfam" id="PF12066">
    <property type="entry name" value="SERRATE_Ars2_N"/>
    <property type="match status" value="1"/>
</dbReference>
<keyword evidence="3" id="KW-0539">Nucleus</keyword>
<proteinExistence type="inferred from homology"/>
<feature type="compositionally biased region" description="Acidic residues" evidence="4">
    <location>
        <begin position="486"/>
        <end position="506"/>
    </location>
</feature>
<reference evidence="7" key="1">
    <citation type="submission" date="2015-05" db="EMBL/GenBank/DDBJ databases">
        <authorList>
            <person name="Fogelqvist Johan"/>
        </authorList>
    </citation>
    <scope>NUCLEOTIDE SEQUENCE [LARGE SCALE GENOMIC DNA]</scope>
</reference>
<feature type="compositionally biased region" description="Basic and acidic residues" evidence="4">
    <location>
        <begin position="9"/>
        <end position="39"/>
    </location>
</feature>
<organism evidence="6 7">
    <name type="scientific">Verticillium longisporum</name>
    <name type="common">Verticillium dahliae var. longisporum</name>
    <dbReference type="NCBI Taxonomy" id="100787"/>
    <lineage>
        <taxon>Eukaryota</taxon>
        <taxon>Fungi</taxon>
        <taxon>Dikarya</taxon>
        <taxon>Ascomycota</taxon>
        <taxon>Pezizomycotina</taxon>
        <taxon>Sordariomycetes</taxon>
        <taxon>Hypocreomycetidae</taxon>
        <taxon>Glomerellales</taxon>
        <taxon>Plectosphaerellaceae</taxon>
        <taxon>Verticillium</taxon>
    </lineage>
</organism>
<dbReference type="InterPro" id="IPR013087">
    <property type="entry name" value="Znf_C2H2_type"/>
</dbReference>
<feature type="compositionally biased region" description="Gly residues" evidence="4">
    <location>
        <begin position="693"/>
        <end position="708"/>
    </location>
</feature>
<sequence>MDSYSSYREPARSPGDRNWEKAERSDSYRARSPGAERSRDRRRSRSPAAVDRYEPRGRRDDHGRDRDDRRGDRRIGSPPANIDRYVPGQDNGGPSLTVNPLMDPVKLPYQVGFSYFGEWWRMNEKIKEDKERQRTGRRREPERPRGSREAQEERDKEKARIQAAYDTYKEDLQAKMARAFVSEHKKEQWFRERYVPEVRDPLRQQISEFRRGGYTQWEQDLESGTFDDFSLEGLPKNDSNGQGGLVEKEEGEAMATNEILGVGDLVPANGADIRDENLFQPTLLFKTIAPHVSRQNLEAFCKEHLGEEEGGFKWLSLSDPNPSKRYHRIGWVMLHPSSETAAATLDRADPADEDGEAPKSPVVVSTAEKALDAINGKTVKDESRGDFTCHVGVHNPPQAPRKKALWDLFSTPERVEKDLALVQRLVNKFEEDFGSDFNAILKIEERVDDLRSAGRLQPAVPPKPKGRRRRADADGADAEHMHDAEQMEDVEGEEEDEGAVDEDDEVDDEELLQLLRAYNWVKTFEDKVMQILEPDSVDLRKLGGKPIDEAMDEELLKYVRQEDEHKFRCKVPECQKLFKEDHFWKKHVEKRHPEWLEGLKQEIELINAYVMDPSHIAPSRTDANSNGHFPPPNGQAAAGTPRGFNLNTFNMNNMMPIPGFPMPPGGFPGFIPGGAGQGSGWSGDGRDGPGPIRRGGGGVGGGGRGGNYRSGPYDRRPNPRYDGARGRGGPSKWGDGGAGGAAVGPREATQGRSLKSYEDLDHVAGGGGGELNY</sequence>
<dbReference type="Proteomes" id="UP000045706">
    <property type="component" value="Unassembled WGS sequence"/>
</dbReference>
<feature type="region of interest" description="Disordered" evidence="4">
    <location>
        <begin position="618"/>
        <end position="642"/>
    </location>
</feature>
<accession>A0A0G4KUZ3</accession>
<feature type="compositionally biased region" description="Gly residues" evidence="4">
    <location>
        <begin position="764"/>
        <end position="773"/>
    </location>
</feature>
<dbReference type="PANTHER" id="PTHR13165:SF0">
    <property type="entry name" value="SERRATE RNA EFFECTOR MOLECULE HOMOLOG"/>
    <property type="match status" value="1"/>
</dbReference>
<evidence type="ECO:0000256" key="2">
    <source>
        <dbReference type="ARBA" id="ARBA00005407"/>
    </source>
</evidence>
<gene>
    <name evidence="6" type="ORF">BN1723_010108</name>
</gene>